<sequence length="291" mass="31179">MTQMHPNFETLLATAHDLDITIITGQVGPPIHGRMWIGGRALDAILCPNGTERKVAIMIVPSGSSETSIHLGKRTLNTTELARFVENGAAAGGNIIEGWLAVLTPALWLERYPRGPATGSGSATLAAAIAAGWPAIYDDHPALFLGVTPLSTLFAQANAGRAVTLLVATLATLPHPVAEQPAIVPLLQHAPARAPQRQHTRAGAIRVIQQDAWERPRNPDAPAPTTREPAIGDRVVIQQGRRTIPAFLGQIGTVVQLFRVPRDSCLVRVDGDRAGQPELFCYHDEVALYEV</sequence>
<proteinExistence type="predicted"/>
<organism evidence="1 2">
    <name type="scientific">Kouleothrix aurantiaca</name>
    <dbReference type="NCBI Taxonomy" id="186479"/>
    <lineage>
        <taxon>Bacteria</taxon>
        <taxon>Bacillati</taxon>
        <taxon>Chloroflexota</taxon>
        <taxon>Chloroflexia</taxon>
        <taxon>Chloroflexales</taxon>
        <taxon>Roseiflexineae</taxon>
        <taxon>Roseiflexaceae</taxon>
        <taxon>Kouleothrix</taxon>
    </lineage>
</organism>
<dbReference type="AlphaFoldDB" id="A0A0P9D3Z1"/>
<comment type="caution">
    <text evidence="1">The sequence shown here is derived from an EMBL/GenBank/DDBJ whole genome shotgun (WGS) entry which is preliminary data.</text>
</comment>
<protein>
    <submittedName>
        <fullName evidence="1">Uncharacterized protein</fullName>
    </submittedName>
</protein>
<evidence type="ECO:0000313" key="1">
    <source>
        <dbReference type="EMBL" id="KPV52706.1"/>
    </source>
</evidence>
<gene>
    <name evidence="1" type="ORF">SE17_13895</name>
</gene>
<evidence type="ECO:0000313" key="2">
    <source>
        <dbReference type="Proteomes" id="UP000050509"/>
    </source>
</evidence>
<dbReference type="Proteomes" id="UP000050509">
    <property type="component" value="Unassembled WGS sequence"/>
</dbReference>
<keyword evidence="2" id="KW-1185">Reference proteome</keyword>
<accession>A0A0P9D3Z1</accession>
<name>A0A0P9D3Z1_9CHLR</name>
<dbReference type="EMBL" id="LJCR01000456">
    <property type="protein sequence ID" value="KPV52706.1"/>
    <property type="molecule type" value="Genomic_DNA"/>
</dbReference>
<reference evidence="1 2" key="1">
    <citation type="submission" date="2015-09" db="EMBL/GenBank/DDBJ databases">
        <title>Draft genome sequence of Kouleothrix aurantiaca JCM 19913.</title>
        <authorList>
            <person name="Hemp J."/>
        </authorList>
    </citation>
    <scope>NUCLEOTIDE SEQUENCE [LARGE SCALE GENOMIC DNA]</scope>
    <source>
        <strain evidence="1 2">COM-B</strain>
    </source>
</reference>